<organism evidence="2 3">
    <name type="scientific">Exiguobacterium indicum</name>
    <dbReference type="NCBI Taxonomy" id="296995"/>
    <lineage>
        <taxon>Bacteria</taxon>
        <taxon>Bacillati</taxon>
        <taxon>Bacillota</taxon>
        <taxon>Bacilli</taxon>
        <taxon>Bacillales</taxon>
        <taxon>Bacillales Family XII. Incertae Sedis</taxon>
        <taxon>Exiguobacterium</taxon>
    </lineage>
</organism>
<name>A0ABU8ELQ5_9BACL</name>
<keyword evidence="1" id="KW-0732">Signal</keyword>
<proteinExistence type="predicted"/>
<accession>A0ABU8ELQ5</accession>
<reference evidence="2 3" key="1">
    <citation type="submission" date="2023-12" db="EMBL/GenBank/DDBJ databases">
        <authorList>
            <person name="Easwaran N."/>
            <person name="Lazarus H.P.S."/>
        </authorList>
    </citation>
    <scope>NUCLEOTIDE SEQUENCE [LARGE SCALE GENOMIC DNA]</scope>
    <source>
        <strain evidence="2 3">VIT-2023</strain>
    </source>
</reference>
<protein>
    <submittedName>
        <fullName evidence="2">Uncharacterized protein</fullName>
    </submittedName>
</protein>
<keyword evidence="3" id="KW-1185">Reference proteome</keyword>
<feature type="signal peptide" evidence="1">
    <location>
        <begin position="1"/>
        <end position="24"/>
    </location>
</feature>
<dbReference type="Proteomes" id="UP001387110">
    <property type="component" value="Unassembled WGS sequence"/>
</dbReference>
<evidence type="ECO:0000313" key="3">
    <source>
        <dbReference type="Proteomes" id="UP001387110"/>
    </source>
</evidence>
<dbReference type="RefSeq" id="WP_336449689.1">
    <property type="nucleotide sequence ID" value="NZ_JBAWKY010000006.1"/>
</dbReference>
<comment type="caution">
    <text evidence="2">The sequence shown here is derived from an EMBL/GenBank/DDBJ whole genome shotgun (WGS) entry which is preliminary data.</text>
</comment>
<dbReference type="EMBL" id="JBAWKY010000006">
    <property type="protein sequence ID" value="MEI4463846.1"/>
    <property type="molecule type" value="Genomic_DNA"/>
</dbReference>
<sequence length="170" mass="18187">MKKVILSSLIVSSIIASSSMNASAEDSKDDGSTIRNSVETNFSFALISSSDFPSFNDVSPQVVKPPEGGTIVSTASITTNQSSVSSKWIKITDGSTQIKVTNTARYGTTLIAKIMYPYAGFPDTVIKRFEVSSNETLLKNVSLSPGTYYLKLEQLSTAPYLASGSGYITE</sequence>
<evidence type="ECO:0000256" key="1">
    <source>
        <dbReference type="SAM" id="SignalP"/>
    </source>
</evidence>
<feature type="chain" id="PRO_5046159451" evidence="1">
    <location>
        <begin position="25"/>
        <end position="170"/>
    </location>
</feature>
<evidence type="ECO:0000313" key="2">
    <source>
        <dbReference type="EMBL" id="MEI4463846.1"/>
    </source>
</evidence>
<gene>
    <name evidence="2" type="ORF">SZL87_15580</name>
</gene>